<accession>A0ACC3MHE7</accession>
<sequence>MTSSPKARAQQLSEQLVAPRKNFGEFEDIPKIPTIAGDSVGPRVKGKVIIITGCNSPLGIGRASAHQFAHNGAKAIFICDFNTQHLETHKRELNSLYPDVDIHPRKVDAGKEADIEGIINEALEKYERLDVFFANAGISITTERFLEVSRGFPLEIVGLLGGVYLRFANPSKGSADKFMKTMRTNALSVFLAAKHGARAMLQTSKDKPYPSGSIIGTASSAGLRSNAGPTDYSASKAAVISIMQTCCYQLAGTGIRTNALCPGVIETGMTSRMYEAARSRGTEKKIGQLNPLQRGAVADEVARVALFLGSDESSYVNGQAWAVCGGLTAGHPFVPGKMA</sequence>
<evidence type="ECO:0000313" key="2">
    <source>
        <dbReference type="Proteomes" id="UP001281147"/>
    </source>
</evidence>
<protein>
    <submittedName>
        <fullName evidence="1">Uncharacterized protein</fullName>
    </submittedName>
</protein>
<evidence type="ECO:0000313" key="1">
    <source>
        <dbReference type="EMBL" id="KAK3691822.1"/>
    </source>
</evidence>
<dbReference type="Proteomes" id="UP001281147">
    <property type="component" value="Unassembled WGS sequence"/>
</dbReference>
<keyword evidence="2" id="KW-1185">Reference proteome</keyword>
<reference evidence="1" key="1">
    <citation type="submission" date="2023-07" db="EMBL/GenBank/DDBJ databases">
        <title>Black Yeasts Isolated from many extreme environments.</title>
        <authorList>
            <person name="Coleine C."/>
            <person name="Stajich J.E."/>
            <person name="Selbmann L."/>
        </authorList>
    </citation>
    <scope>NUCLEOTIDE SEQUENCE</scope>
    <source>
        <strain evidence="1">CCFEE 5714</strain>
    </source>
</reference>
<comment type="caution">
    <text evidence="1">The sequence shown here is derived from an EMBL/GenBank/DDBJ whole genome shotgun (WGS) entry which is preliminary data.</text>
</comment>
<gene>
    <name evidence="1" type="ORF">LTR37_018421</name>
</gene>
<dbReference type="EMBL" id="JAUTXU010000256">
    <property type="protein sequence ID" value="KAK3691822.1"/>
    <property type="molecule type" value="Genomic_DNA"/>
</dbReference>
<proteinExistence type="predicted"/>
<organism evidence="1 2">
    <name type="scientific">Vermiconidia calcicola</name>
    <dbReference type="NCBI Taxonomy" id="1690605"/>
    <lineage>
        <taxon>Eukaryota</taxon>
        <taxon>Fungi</taxon>
        <taxon>Dikarya</taxon>
        <taxon>Ascomycota</taxon>
        <taxon>Pezizomycotina</taxon>
        <taxon>Dothideomycetes</taxon>
        <taxon>Dothideomycetidae</taxon>
        <taxon>Mycosphaerellales</taxon>
        <taxon>Extremaceae</taxon>
        <taxon>Vermiconidia</taxon>
    </lineage>
</organism>
<name>A0ACC3MHE7_9PEZI</name>